<evidence type="ECO:0000256" key="1">
    <source>
        <dbReference type="ARBA" id="ARBA00023180"/>
    </source>
</evidence>
<keyword evidence="5" id="KW-1185">Reference proteome</keyword>
<dbReference type="GO" id="GO:0006955">
    <property type="term" value="P:immune response"/>
    <property type="evidence" value="ECO:0007669"/>
    <property type="project" value="TreeGrafter"/>
</dbReference>
<protein>
    <recommendedName>
        <fullName evidence="3">MHC class I-like antigen recognition-like domain-containing protein</fullName>
    </recommendedName>
</protein>
<feature type="signal peptide" evidence="2">
    <location>
        <begin position="1"/>
        <end position="19"/>
    </location>
</feature>
<gene>
    <name evidence="4" type="ORF">AAFF_G00040260</name>
</gene>
<dbReference type="Pfam" id="PF00129">
    <property type="entry name" value="MHC_I"/>
    <property type="match status" value="1"/>
</dbReference>
<dbReference type="Proteomes" id="UP001221898">
    <property type="component" value="Unassembled WGS sequence"/>
</dbReference>
<accession>A0AAD7R479</accession>
<dbReference type="Gene3D" id="3.30.500.10">
    <property type="entry name" value="MHC class I-like antigen recognition-like"/>
    <property type="match status" value="1"/>
</dbReference>
<evidence type="ECO:0000256" key="2">
    <source>
        <dbReference type="SAM" id="SignalP"/>
    </source>
</evidence>
<dbReference type="AlphaFoldDB" id="A0AAD7R479"/>
<evidence type="ECO:0000313" key="4">
    <source>
        <dbReference type="EMBL" id="KAJ8358054.1"/>
    </source>
</evidence>
<dbReference type="PANTHER" id="PTHR16675">
    <property type="entry name" value="MHC CLASS I-RELATED"/>
    <property type="match status" value="1"/>
</dbReference>
<dbReference type="SUPFAM" id="SSF54452">
    <property type="entry name" value="MHC antigen-recognition domain"/>
    <property type="match status" value="1"/>
</dbReference>
<comment type="caution">
    <text evidence="4">The sequence shown here is derived from an EMBL/GenBank/DDBJ whole genome shotgun (WGS) entry which is preliminary data.</text>
</comment>
<evidence type="ECO:0000313" key="5">
    <source>
        <dbReference type="Proteomes" id="UP001221898"/>
    </source>
</evidence>
<keyword evidence="2" id="KW-0732">Signal</keyword>
<dbReference type="EMBL" id="JAINUG010001206">
    <property type="protein sequence ID" value="KAJ8358054.1"/>
    <property type="molecule type" value="Genomic_DNA"/>
</dbReference>
<evidence type="ECO:0000259" key="3">
    <source>
        <dbReference type="Pfam" id="PF00129"/>
    </source>
</evidence>
<dbReference type="PANTHER" id="PTHR16675:SF237">
    <property type="entry name" value="MHC CLASS I ANTIGEN TRANSCRIPT VARIANT 1-RELATED"/>
    <property type="match status" value="1"/>
</dbReference>
<sequence length="81" mass="9287">MEIHVLLGFMLCSTHATSAITHSLKYFYTGVTAGTDLPEYTLVGLVDDEQFEYYDSKIKKMIPKTEWIKENEEKITGTHRA</sequence>
<dbReference type="GO" id="GO:0005615">
    <property type="term" value="C:extracellular space"/>
    <property type="evidence" value="ECO:0007669"/>
    <property type="project" value="TreeGrafter"/>
</dbReference>
<dbReference type="InterPro" id="IPR011162">
    <property type="entry name" value="MHC_I/II-like_Ag-recog"/>
</dbReference>
<feature type="chain" id="PRO_5041964739" description="MHC class I-like antigen recognition-like domain-containing protein" evidence="2">
    <location>
        <begin position="20"/>
        <end position="81"/>
    </location>
</feature>
<proteinExistence type="predicted"/>
<name>A0AAD7R479_9TELE</name>
<dbReference type="InterPro" id="IPR037055">
    <property type="entry name" value="MHC_I-like_Ag-recog_sf"/>
</dbReference>
<keyword evidence="1" id="KW-0325">Glycoprotein</keyword>
<organism evidence="4 5">
    <name type="scientific">Aldrovandia affinis</name>
    <dbReference type="NCBI Taxonomy" id="143900"/>
    <lineage>
        <taxon>Eukaryota</taxon>
        <taxon>Metazoa</taxon>
        <taxon>Chordata</taxon>
        <taxon>Craniata</taxon>
        <taxon>Vertebrata</taxon>
        <taxon>Euteleostomi</taxon>
        <taxon>Actinopterygii</taxon>
        <taxon>Neopterygii</taxon>
        <taxon>Teleostei</taxon>
        <taxon>Notacanthiformes</taxon>
        <taxon>Halosauridae</taxon>
        <taxon>Aldrovandia</taxon>
    </lineage>
</organism>
<dbReference type="InterPro" id="IPR011161">
    <property type="entry name" value="MHC_I-like_Ag-recog"/>
</dbReference>
<dbReference type="InterPro" id="IPR050208">
    <property type="entry name" value="MHC_class-I_related"/>
</dbReference>
<reference evidence="4" key="1">
    <citation type="journal article" date="2023" name="Science">
        <title>Genome structures resolve the early diversification of teleost fishes.</title>
        <authorList>
            <person name="Parey E."/>
            <person name="Louis A."/>
            <person name="Montfort J."/>
            <person name="Bouchez O."/>
            <person name="Roques C."/>
            <person name="Iampietro C."/>
            <person name="Lluch J."/>
            <person name="Castinel A."/>
            <person name="Donnadieu C."/>
            <person name="Desvignes T."/>
            <person name="Floi Bucao C."/>
            <person name="Jouanno E."/>
            <person name="Wen M."/>
            <person name="Mejri S."/>
            <person name="Dirks R."/>
            <person name="Jansen H."/>
            <person name="Henkel C."/>
            <person name="Chen W.J."/>
            <person name="Zahm M."/>
            <person name="Cabau C."/>
            <person name="Klopp C."/>
            <person name="Thompson A.W."/>
            <person name="Robinson-Rechavi M."/>
            <person name="Braasch I."/>
            <person name="Lecointre G."/>
            <person name="Bobe J."/>
            <person name="Postlethwait J.H."/>
            <person name="Berthelot C."/>
            <person name="Roest Crollius H."/>
            <person name="Guiguen Y."/>
        </authorList>
    </citation>
    <scope>NUCLEOTIDE SEQUENCE</scope>
    <source>
        <strain evidence="4">NC1722</strain>
    </source>
</reference>
<feature type="domain" description="MHC class I-like antigen recognition-like" evidence="3">
    <location>
        <begin position="21"/>
        <end position="73"/>
    </location>
</feature>
<dbReference type="GO" id="GO:0009897">
    <property type="term" value="C:external side of plasma membrane"/>
    <property type="evidence" value="ECO:0007669"/>
    <property type="project" value="TreeGrafter"/>
</dbReference>